<dbReference type="CDD" id="cd17536">
    <property type="entry name" value="REC_YesN-like"/>
    <property type="match status" value="1"/>
</dbReference>
<dbReference type="Pfam" id="PF00072">
    <property type="entry name" value="Response_reg"/>
    <property type="match status" value="1"/>
</dbReference>
<dbReference type="PANTHER" id="PTHR42713:SF3">
    <property type="entry name" value="TRANSCRIPTIONAL REGULATORY PROTEIN HPTR"/>
    <property type="match status" value="1"/>
</dbReference>
<feature type="domain" description="Response regulatory" evidence="10">
    <location>
        <begin position="2"/>
        <end position="119"/>
    </location>
</feature>
<dbReference type="InterPro" id="IPR011006">
    <property type="entry name" value="CheY-like_superfamily"/>
</dbReference>
<feature type="modified residue" description="4-aspartylphosphate" evidence="8">
    <location>
        <position position="54"/>
    </location>
</feature>
<dbReference type="PROSITE" id="PS01124">
    <property type="entry name" value="HTH_ARAC_FAMILY_2"/>
    <property type="match status" value="1"/>
</dbReference>
<gene>
    <name evidence="11" type="ORF">JOC48_000644</name>
</gene>
<dbReference type="InterPro" id="IPR009057">
    <property type="entry name" value="Homeodomain-like_sf"/>
</dbReference>
<keyword evidence="2" id="KW-0963">Cytoplasm</keyword>
<dbReference type="PANTHER" id="PTHR42713">
    <property type="entry name" value="HISTIDINE KINASE-RELATED"/>
    <property type="match status" value="1"/>
</dbReference>
<evidence type="ECO:0000256" key="3">
    <source>
        <dbReference type="ARBA" id="ARBA00022553"/>
    </source>
</evidence>
<dbReference type="InterPro" id="IPR018062">
    <property type="entry name" value="HTH_AraC-typ_CS"/>
</dbReference>
<keyword evidence="12" id="KW-1185">Reference proteome</keyword>
<dbReference type="InterPro" id="IPR018060">
    <property type="entry name" value="HTH_AraC"/>
</dbReference>
<dbReference type="SMART" id="SM00342">
    <property type="entry name" value="HTH_ARAC"/>
    <property type="match status" value="1"/>
</dbReference>
<evidence type="ECO:0000256" key="5">
    <source>
        <dbReference type="ARBA" id="ARBA00023015"/>
    </source>
</evidence>
<protein>
    <submittedName>
        <fullName evidence="11">Two-component system response regulator YesN</fullName>
    </submittedName>
</protein>
<evidence type="ECO:0000256" key="2">
    <source>
        <dbReference type="ARBA" id="ARBA00022490"/>
    </source>
</evidence>
<dbReference type="SUPFAM" id="SSF52172">
    <property type="entry name" value="CheY-like"/>
    <property type="match status" value="1"/>
</dbReference>
<dbReference type="SUPFAM" id="SSF46689">
    <property type="entry name" value="Homeodomain-like"/>
    <property type="match status" value="2"/>
</dbReference>
<comment type="caution">
    <text evidence="11">The sequence shown here is derived from an EMBL/GenBank/DDBJ whole genome shotgun (WGS) entry which is preliminary data.</text>
</comment>
<accession>A0ABS2MWE0</accession>
<dbReference type="Gene3D" id="1.10.10.60">
    <property type="entry name" value="Homeodomain-like"/>
    <property type="match status" value="2"/>
</dbReference>
<dbReference type="Proteomes" id="UP001296943">
    <property type="component" value="Unassembled WGS sequence"/>
</dbReference>
<keyword evidence="4" id="KW-0902">Two-component regulatory system</keyword>
<dbReference type="Pfam" id="PF12833">
    <property type="entry name" value="HTH_18"/>
    <property type="match status" value="1"/>
</dbReference>
<evidence type="ECO:0000313" key="12">
    <source>
        <dbReference type="Proteomes" id="UP001296943"/>
    </source>
</evidence>
<organism evidence="11 12">
    <name type="scientific">Aquibacillus albus</name>
    <dbReference type="NCBI Taxonomy" id="1168171"/>
    <lineage>
        <taxon>Bacteria</taxon>
        <taxon>Bacillati</taxon>
        <taxon>Bacillota</taxon>
        <taxon>Bacilli</taxon>
        <taxon>Bacillales</taxon>
        <taxon>Bacillaceae</taxon>
        <taxon>Aquibacillus</taxon>
    </lineage>
</organism>
<dbReference type="RefSeq" id="WP_204497593.1">
    <property type="nucleotide sequence ID" value="NZ_JAFBDR010000002.1"/>
</dbReference>
<evidence type="ECO:0000256" key="6">
    <source>
        <dbReference type="ARBA" id="ARBA00023125"/>
    </source>
</evidence>
<dbReference type="InterPro" id="IPR001789">
    <property type="entry name" value="Sig_transdc_resp-reg_receiver"/>
</dbReference>
<evidence type="ECO:0000256" key="1">
    <source>
        <dbReference type="ARBA" id="ARBA00004496"/>
    </source>
</evidence>
<dbReference type="InterPro" id="IPR051552">
    <property type="entry name" value="HptR"/>
</dbReference>
<dbReference type="PROSITE" id="PS50110">
    <property type="entry name" value="RESPONSE_REGULATORY"/>
    <property type="match status" value="1"/>
</dbReference>
<keyword evidence="7" id="KW-0804">Transcription</keyword>
<evidence type="ECO:0000313" key="11">
    <source>
        <dbReference type="EMBL" id="MBM7570166.1"/>
    </source>
</evidence>
<dbReference type="InterPro" id="IPR020449">
    <property type="entry name" value="Tscrpt_reg_AraC-type_HTH"/>
</dbReference>
<sequence length="527" mass="61977">MKVIIIDDEKHVRESIMLLAKWERHGIEDVFEAQDGEEAKDIIVTEQPEIIFTDMDMPIVDGIDLFKWLDAKAITSKTIVISGHADFHYMRNAIFYGSYDYILKPIDPEILNNTLERAIQEWNEEEINRKSVLEYKQELTEVKPFYWDHLLSGTIHQANISPSVVTKIKDEFAINLNHSPYRVAILSIRAMIETKVIGDMEQTFSTLLDFCKKVISKNKDGICFRNINKDDEIILVFCNSSKVEAYMNQLEREIFEFTHMHSTIAIGGENKKLVDAYQSALTYLLKRNLMEQNNKPNRLTISEIDTRPVLHILDFSKDIKWALQSGSLEQIDNVLDGIFSALESSHNLSLEQLKVWEEQFELLTKNWLKEYEINEALLLYKGVKFWDSNGNFNFEKFKQEKRKEFYDLIQCLHDAKFKTEKSSIQKIEDYLRQNYDHEVTLQEIADRFFLSREYISRKFKEEFGETITDYVTKIRIEKARELLVNPHLKIYEVAYNVGYQNEKYFSKVFKKRVGKSPNEYRSTSLSS</sequence>
<comment type="subcellular location">
    <subcellularLocation>
        <location evidence="1">Cytoplasm</location>
    </subcellularLocation>
</comment>
<reference evidence="11 12" key="1">
    <citation type="submission" date="2021-01" db="EMBL/GenBank/DDBJ databases">
        <title>Genomic Encyclopedia of Type Strains, Phase IV (KMG-IV): sequencing the most valuable type-strain genomes for metagenomic binning, comparative biology and taxonomic classification.</title>
        <authorList>
            <person name="Goeker M."/>
        </authorList>
    </citation>
    <scope>NUCLEOTIDE SEQUENCE [LARGE SCALE GENOMIC DNA]</scope>
    <source>
        <strain evidence="11 12">DSM 23711</strain>
    </source>
</reference>
<name>A0ABS2MWE0_9BACI</name>
<keyword evidence="6" id="KW-0238">DNA-binding</keyword>
<dbReference type="EMBL" id="JAFBDR010000002">
    <property type="protein sequence ID" value="MBM7570166.1"/>
    <property type="molecule type" value="Genomic_DNA"/>
</dbReference>
<keyword evidence="5" id="KW-0805">Transcription regulation</keyword>
<evidence type="ECO:0000256" key="8">
    <source>
        <dbReference type="PROSITE-ProRule" id="PRU00169"/>
    </source>
</evidence>
<proteinExistence type="predicted"/>
<feature type="domain" description="HTH araC/xylS-type" evidence="9">
    <location>
        <begin position="425"/>
        <end position="523"/>
    </location>
</feature>
<evidence type="ECO:0000256" key="4">
    <source>
        <dbReference type="ARBA" id="ARBA00023012"/>
    </source>
</evidence>
<evidence type="ECO:0000256" key="7">
    <source>
        <dbReference type="ARBA" id="ARBA00023163"/>
    </source>
</evidence>
<evidence type="ECO:0000259" key="10">
    <source>
        <dbReference type="PROSITE" id="PS50110"/>
    </source>
</evidence>
<keyword evidence="3 8" id="KW-0597">Phosphoprotein</keyword>
<dbReference type="PRINTS" id="PR00032">
    <property type="entry name" value="HTHARAC"/>
</dbReference>
<evidence type="ECO:0000259" key="9">
    <source>
        <dbReference type="PROSITE" id="PS01124"/>
    </source>
</evidence>
<dbReference type="Gene3D" id="3.40.50.2300">
    <property type="match status" value="1"/>
</dbReference>
<dbReference type="SMART" id="SM00448">
    <property type="entry name" value="REC"/>
    <property type="match status" value="1"/>
</dbReference>
<dbReference type="PROSITE" id="PS00041">
    <property type="entry name" value="HTH_ARAC_FAMILY_1"/>
    <property type="match status" value="1"/>
</dbReference>